<proteinExistence type="predicted"/>
<dbReference type="InParanoid" id="K1QM69"/>
<organism evidence="1">
    <name type="scientific">Magallana gigas</name>
    <name type="common">Pacific oyster</name>
    <name type="synonym">Crassostrea gigas</name>
    <dbReference type="NCBI Taxonomy" id="29159"/>
    <lineage>
        <taxon>Eukaryota</taxon>
        <taxon>Metazoa</taxon>
        <taxon>Spiralia</taxon>
        <taxon>Lophotrochozoa</taxon>
        <taxon>Mollusca</taxon>
        <taxon>Bivalvia</taxon>
        <taxon>Autobranchia</taxon>
        <taxon>Pteriomorphia</taxon>
        <taxon>Ostreida</taxon>
        <taxon>Ostreoidea</taxon>
        <taxon>Ostreidae</taxon>
        <taxon>Magallana</taxon>
    </lineage>
</organism>
<dbReference type="PROSITE" id="PS50157">
    <property type="entry name" value="ZINC_FINGER_C2H2_2"/>
    <property type="match status" value="1"/>
</dbReference>
<evidence type="ECO:0000313" key="1">
    <source>
        <dbReference type="EMBL" id="EKC22736.1"/>
    </source>
</evidence>
<dbReference type="InterPro" id="IPR013087">
    <property type="entry name" value="Znf_C2H2_type"/>
</dbReference>
<dbReference type="SMART" id="SM00355">
    <property type="entry name" value="ZnF_C2H2"/>
    <property type="match status" value="2"/>
</dbReference>
<reference evidence="1" key="1">
    <citation type="journal article" date="2012" name="Nature">
        <title>The oyster genome reveals stress adaptation and complexity of shell formation.</title>
        <authorList>
            <person name="Zhang G."/>
            <person name="Fang X."/>
            <person name="Guo X."/>
            <person name="Li L."/>
            <person name="Luo R."/>
            <person name="Xu F."/>
            <person name="Yang P."/>
            <person name="Zhang L."/>
            <person name="Wang X."/>
            <person name="Qi H."/>
            <person name="Xiong Z."/>
            <person name="Que H."/>
            <person name="Xie Y."/>
            <person name="Holland P.W."/>
            <person name="Paps J."/>
            <person name="Zhu Y."/>
            <person name="Wu F."/>
            <person name="Chen Y."/>
            <person name="Wang J."/>
            <person name="Peng C."/>
            <person name="Meng J."/>
            <person name="Yang L."/>
            <person name="Liu J."/>
            <person name="Wen B."/>
            <person name="Zhang N."/>
            <person name="Huang Z."/>
            <person name="Zhu Q."/>
            <person name="Feng Y."/>
            <person name="Mount A."/>
            <person name="Hedgecock D."/>
            <person name="Xu Z."/>
            <person name="Liu Y."/>
            <person name="Domazet-Loso T."/>
            <person name="Du Y."/>
            <person name="Sun X."/>
            <person name="Zhang S."/>
            <person name="Liu B."/>
            <person name="Cheng P."/>
            <person name="Jiang X."/>
            <person name="Li J."/>
            <person name="Fan D."/>
            <person name="Wang W."/>
            <person name="Fu W."/>
            <person name="Wang T."/>
            <person name="Wang B."/>
            <person name="Zhang J."/>
            <person name="Peng Z."/>
            <person name="Li Y."/>
            <person name="Li N."/>
            <person name="Wang J."/>
            <person name="Chen M."/>
            <person name="He Y."/>
            <person name="Tan F."/>
            <person name="Song X."/>
            <person name="Zheng Q."/>
            <person name="Huang R."/>
            <person name="Yang H."/>
            <person name="Du X."/>
            <person name="Chen L."/>
            <person name="Yang M."/>
            <person name="Gaffney P.M."/>
            <person name="Wang S."/>
            <person name="Luo L."/>
            <person name="She Z."/>
            <person name="Ming Y."/>
            <person name="Huang W."/>
            <person name="Zhang S."/>
            <person name="Huang B."/>
            <person name="Zhang Y."/>
            <person name="Qu T."/>
            <person name="Ni P."/>
            <person name="Miao G."/>
            <person name="Wang J."/>
            <person name="Wang Q."/>
            <person name="Steinberg C.E."/>
            <person name="Wang H."/>
            <person name="Li N."/>
            <person name="Qian L."/>
            <person name="Zhang G."/>
            <person name="Li Y."/>
            <person name="Yang H."/>
            <person name="Liu X."/>
            <person name="Wang J."/>
            <person name="Yin Y."/>
            <person name="Wang J."/>
        </authorList>
    </citation>
    <scope>NUCLEOTIDE SEQUENCE [LARGE SCALE GENOMIC DNA]</scope>
    <source>
        <strain evidence="1">05x7-T-G4-1.051#20</strain>
    </source>
</reference>
<protein>
    <submittedName>
        <fullName evidence="1">Uncharacterized protein</fullName>
    </submittedName>
</protein>
<dbReference type="AlphaFoldDB" id="K1QM69"/>
<name>K1QM69_MAGGI</name>
<sequence length="89" mass="10519">MDLFVSEEKLKELDRDILLFWQEGEMSCPADGCDVFLECIIECRRHWAETHTEFIYGYQCTLCRIATMRKNQIKRHMGLVHPNQPTEGL</sequence>
<dbReference type="Gene3D" id="3.30.160.60">
    <property type="entry name" value="Classic Zinc Finger"/>
    <property type="match status" value="1"/>
</dbReference>
<dbReference type="HOGENOM" id="CLU_2456959_0_0_1"/>
<accession>K1QM69</accession>
<dbReference type="EMBL" id="JH817249">
    <property type="protein sequence ID" value="EKC22736.1"/>
    <property type="molecule type" value="Genomic_DNA"/>
</dbReference>
<gene>
    <name evidence="1" type="ORF">CGI_10001576</name>
</gene>